<dbReference type="InterPro" id="IPR014878">
    <property type="entry name" value="THAP4-like_heme-bd"/>
</dbReference>
<protein>
    <submittedName>
        <fullName evidence="5">THAP domain-containing protein 4</fullName>
    </submittedName>
</protein>
<evidence type="ECO:0000256" key="2">
    <source>
        <dbReference type="SAM" id="MobiDB-lite"/>
    </source>
</evidence>
<comment type="caution">
    <text evidence="5">The sequence shown here is derived from an EMBL/GenBank/DDBJ whole genome shotgun (WGS) entry which is preliminary data.</text>
</comment>
<dbReference type="Pfam" id="PF21599">
    <property type="entry name" value="ZSWIM3_N"/>
    <property type="match status" value="1"/>
</dbReference>
<proteinExistence type="predicted"/>
<sequence>MEVQVGTEFESYEALTKAIRMFEEKNFVNLIVRDTRTVKAAAKRNQRKAYNPAIKYSDISFCCTYGGKKYVSHSTGKRNHKTIKQSCPFSLKVRATGDGQRLFVREYCDAHNHALSEAEFRFHPKQRKLDVSSQEEVATLLSLEPDKRLLRQRLMEVTGKVILMKDIHNIKTRMLANKTDKKDGPYGPRKTKKEEKSISISSTDKVGKLEKGASKTMCKVHESISKALVLCKNRHENNTPEIKNVNDDNGNYVENQTEANRTEIPIQRKGTGGHVSQLNTALLSQVVEDQQHVLAFHQELQPCNHAPVLIQHQPKITAPSVSTAMATILHHSYLDTSTHQHHQLHLKHQQQQPSPTLPQPHNMHTINIQQVAGEQVYTMRNLPQQKFVPMTASMVNTSANSITTISNPVSLAAILRRSDSPVAITSIAADTGCGLEDTLGVNTQDCPSYAPVDSVASHSHVTSSSALEAESIDKSVGVQATVVSVQHSVSFLACSQSQSQLPHTEELPSFLDQQQLQTHLNTTTTGSSNYTVTHSLLEEIGDSMSTSQPSGSPSSVLAPSSTSDVPDTCISRYIHRYRDKEQENLQQRQRQDSDKPAVLDSRFQSCATCRSNVDGCSESLSLPKRFNKWAMKREGARKTRRSAIERDKDNLQRKYFQQATVNLFFNERLKHSGNQLCQTIKPYSAKMSGGQEDLKYNDALKPLSWLFGKWRSEGGSGKYPTITDFTYIEEAEFSPIGLQPNVEYKFYSCHPTTKAPMHRETGFIKIKPGTNHIAFVTAHNFGVVDTQEGEVKDQELSVASSLPLGRTSFNKDPQVKKTTRTLKRTSDQLEHVFGMETDRTSLTEHLRITFKKI</sequence>
<dbReference type="PANTHER" id="PTHR15854">
    <property type="entry name" value="THAP4 PROTEIN"/>
    <property type="match status" value="1"/>
</dbReference>
<feature type="domain" description="ZSWIM3 N-terminal" evidence="4">
    <location>
        <begin position="4"/>
        <end position="113"/>
    </location>
</feature>
<feature type="region of interest" description="Disordered" evidence="2">
    <location>
        <begin position="178"/>
        <end position="199"/>
    </location>
</feature>
<keyword evidence="6" id="KW-1185">Reference proteome</keyword>
<reference evidence="5 6" key="1">
    <citation type="journal article" date="2021" name="Elife">
        <title>Chloroplast acquisition without the gene transfer in kleptoplastic sea slugs, Plakobranchus ocellatus.</title>
        <authorList>
            <person name="Maeda T."/>
            <person name="Takahashi S."/>
            <person name="Yoshida T."/>
            <person name="Shimamura S."/>
            <person name="Takaki Y."/>
            <person name="Nagai Y."/>
            <person name="Toyoda A."/>
            <person name="Suzuki Y."/>
            <person name="Arimoto A."/>
            <person name="Ishii H."/>
            <person name="Satoh N."/>
            <person name="Nishiyama T."/>
            <person name="Hasebe M."/>
            <person name="Maruyama T."/>
            <person name="Minagawa J."/>
            <person name="Obokata J."/>
            <person name="Shigenobu S."/>
        </authorList>
    </citation>
    <scope>NUCLEOTIDE SEQUENCE [LARGE SCALE GENOMIC DNA]</scope>
</reference>
<dbReference type="Gene3D" id="2.40.128.20">
    <property type="match status" value="1"/>
</dbReference>
<feature type="region of interest" description="Disordered" evidence="2">
    <location>
        <begin position="542"/>
        <end position="564"/>
    </location>
</feature>
<dbReference type="InterPro" id="IPR045165">
    <property type="entry name" value="Nitrobindin"/>
</dbReference>
<accession>A0AAV4JJU8</accession>
<dbReference type="Proteomes" id="UP000762676">
    <property type="component" value="Unassembled WGS sequence"/>
</dbReference>
<feature type="compositionally biased region" description="Low complexity" evidence="2">
    <location>
        <begin position="543"/>
        <end position="563"/>
    </location>
</feature>
<dbReference type="PANTHER" id="PTHR15854:SF4">
    <property type="entry name" value="PEROXYNITRITE ISOMERASE THAP4"/>
    <property type="match status" value="1"/>
</dbReference>
<evidence type="ECO:0000256" key="1">
    <source>
        <dbReference type="ARBA" id="ARBA00036993"/>
    </source>
</evidence>
<organism evidence="5 6">
    <name type="scientific">Elysia marginata</name>
    <dbReference type="NCBI Taxonomy" id="1093978"/>
    <lineage>
        <taxon>Eukaryota</taxon>
        <taxon>Metazoa</taxon>
        <taxon>Spiralia</taxon>
        <taxon>Lophotrochozoa</taxon>
        <taxon>Mollusca</taxon>
        <taxon>Gastropoda</taxon>
        <taxon>Heterobranchia</taxon>
        <taxon>Euthyneura</taxon>
        <taxon>Panpulmonata</taxon>
        <taxon>Sacoglossa</taxon>
        <taxon>Placobranchoidea</taxon>
        <taxon>Plakobranchidae</taxon>
        <taxon>Elysia</taxon>
    </lineage>
</organism>
<dbReference type="Pfam" id="PF08768">
    <property type="entry name" value="THAP4_heme-bd"/>
    <property type="match status" value="1"/>
</dbReference>
<evidence type="ECO:0000313" key="5">
    <source>
        <dbReference type="EMBL" id="GFS22680.1"/>
    </source>
</evidence>
<dbReference type="InterPro" id="IPR012674">
    <property type="entry name" value="Calycin"/>
</dbReference>
<dbReference type="EMBL" id="BMAT01013907">
    <property type="protein sequence ID" value="GFS22680.1"/>
    <property type="molecule type" value="Genomic_DNA"/>
</dbReference>
<dbReference type="CDD" id="cd07828">
    <property type="entry name" value="lipocalin_heme-bd-THAP4-like"/>
    <property type="match status" value="1"/>
</dbReference>
<name>A0AAV4JJU8_9GAST</name>
<dbReference type="SUPFAM" id="SSF50814">
    <property type="entry name" value="Lipocalins"/>
    <property type="match status" value="1"/>
</dbReference>
<feature type="domain" description="THAP4-like heme-binding" evidence="3">
    <location>
        <begin position="700"/>
        <end position="852"/>
    </location>
</feature>
<evidence type="ECO:0000259" key="4">
    <source>
        <dbReference type="Pfam" id="PF21599"/>
    </source>
</evidence>
<dbReference type="AlphaFoldDB" id="A0AAV4JJU8"/>
<evidence type="ECO:0000259" key="3">
    <source>
        <dbReference type="Pfam" id="PF08768"/>
    </source>
</evidence>
<dbReference type="InterPro" id="IPR048325">
    <property type="entry name" value="ZSWIM3_N"/>
</dbReference>
<gene>
    <name evidence="5" type="ORF">ElyMa_006957300</name>
</gene>
<dbReference type="GO" id="GO:0008289">
    <property type="term" value="F:lipid binding"/>
    <property type="evidence" value="ECO:0007669"/>
    <property type="project" value="UniProtKB-KW"/>
</dbReference>
<comment type="catalytic activity">
    <reaction evidence="1">
        <text>peroxynitrite = nitrate</text>
        <dbReference type="Rhea" id="RHEA:63116"/>
        <dbReference type="ChEBI" id="CHEBI:17632"/>
        <dbReference type="ChEBI" id="CHEBI:25941"/>
    </reaction>
    <physiologicalReaction direction="left-to-right" evidence="1">
        <dbReference type="Rhea" id="RHEA:63117"/>
    </physiologicalReaction>
</comment>
<evidence type="ECO:0000313" key="6">
    <source>
        <dbReference type="Proteomes" id="UP000762676"/>
    </source>
</evidence>